<accession>A0A1E4TUB8</accession>
<organism evidence="2 3">
    <name type="scientific">Pachysolen tannophilus NRRL Y-2460</name>
    <dbReference type="NCBI Taxonomy" id="669874"/>
    <lineage>
        <taxon>Eukaryota</taxon>
        <taxon>Fungi</taxon>
        <taxon>Dikarya</taxon>
        <taxon>Ascomycota</taxon>
        <taxon>Saccharomycotina</taxon>
        <taxon>Pichiomycetes</taxon>
        <taxon>Pachysolenaceae</taxon>
        <taxon>Pachysolen</taxon>
    </lineage>
</organism>
<gene>
    <name evidence="2" type="ORF">PACTADRAFT_50074</name>
</gene>
<dbReference type="EMBL" id="KV454014">
    <property type="protein sequence ID" value="ODV95340.1"/>
    <property type="molecule type" value="Genomic_DNA"/>
</dbReference>
<name>A0A1E4TUB8_PACTA</name>
<reference evidence="3" key="1">
    <citation type="submission" date="2016-05" db="EMBL/GenBank/DDBJ databases">
        <title>Comparative genomics of biotechnologically important yeasts.</title>
        <authorList>
            <consortium name="DOE Joint Genome Institute"/>
            <person name="Riley R."/>
            <person name="Haridas S."/>
            <person name="Wolfe K.H."/>
            <person name="Lopes M.R."/>
            <person name="Hittinger C.T."/>
            <person name="Goker M."/>
            <person name="Salamov A."/>
            <person name="Wisecaver J."/>
            <person name="Long T.M."/>
            <person name="Aerts A.L."/>
            <person name="Barry K."/>
            <person name="Choi C."/>
            <person name="Clum A."/>
            <person name="Coughlan A.Y."/>
            <person name="Deshpande S."/>
            <person name="Douglass A.P."/>
            <person name="Hanson S.J."/>
            <person name="Klenk H.-P."/>
            <person name="Labutti K."/>
            <person name="Lapidus A."/>
            <person name="Lindquist E."/>
            <person name="Lipzen A."/>
            <person name="Meier-Kolthoff J.P."/>
            <person name="Ohm R.A."/>
            <person name="Otillar R.P."/>
            <person name="Pangilinan J."/>
            <person name="Peng Y."/>
            <person name="Rokas A."/>
            <person name="Rosa C.A."/>
            <person name="Scheuner C."/>
            <person name="Sibirny A.A."/>
            <person name="Slot J.C."/>
            <person name="Stielow J.B."/>
            <person name="Sun H."/>
            <person name="Kurtzman C.P."/>
            <person name="Blackwell M."/>
            <person name="Grigoriev I.V."/>
            <person name="Jeffries T.W."/>
        </authorList>
    </citation>
    <scope>NUCLEOTIDE SEQUENCE [LARGE SCALE GENOMIC DNA]</scope>
    <source>
        <strain evidence="3">NRRL Y-2460</strain>
    </source>
</reference>
<dbReference type="OrthoDB" id="4063176at2759"/>
<sequence length="254" mass="27636">MSIPISINQKYPLSSCSGNAATSKIPSSNSNIDVNVNHGNSSGAAGFCSPSQVPKQSSFSKSHIINPKQSNPKRRASSFTSSSSPWARRKSFLSQSMISNDKSSIYELSSSSMYYFNSSSSPSSFGSSYSSSQSPCESSSTNPLSMTNSTHQQRIPSFSMCLRESQGFIFNQDLFASQYQQSRAIMQDDNQGIILKDLRNTNNNSNSYGSIFGNSARRLATDHGEGDEEDYGIEVTEVVVDDDDEVYGIFGELA</sequence>
<evidence type="ECO:0000313" key="2">
    <source>
        <dbReference type="EMBL" id="ODV95340.1"/>
    </source>
</evidence>
<proteinExistence type="predicted"/>
<feature type="region of interest" description="Disordered" evidence="1">
    <location>
        <begin position="43"/>
        <end position="84"/>
    </location>
</feature>
<feature type="compositionally biased region" description="Polar residues" evidence="1">
    <location>
        <begin position="43"/>
        <end position="70"/>
    </location>
</feature>
<keyword evidence="3" id="KW-1185">Reference proteome</keyword>
<feature type="region of interest" description="Disordered" evidence="1">
    <location>
        <begin position="18"/>
        <end position="37"/>
    </location>
</feature>
<protein>
    <submittedName>
        <fullName evidence="2">Uncharacterized protein</fullName>
    </submittedName>
</protein>
<evidence type="ECO:0000313" key="3">
    <source>
        <dbReference type="Proteomes" id="UP000094236"/>
    </source>
</evidence>
<evidence type="ECO:0000256" key="1">
    <source>
        <dbReference type="SAM" id="MobiDB-lite"/>
    </source>
</evidence>
<feature type="compositionally biased region" description="Low complexity" evidence="1">
    <location>
        <begin position="127"/>
        <end position="140"/>
    </location>
</feature>
<dbReference type="Proteomes" id="UP000094236">
    <property type="component" value="Unassembled WGS sequence"/>
</dbReference>
<dbReference type="AlphaFoldDB" id="A0A1E4TUB8"/>
<feature type="region of interest" description="Disordered" evidence="1">
    <location>
        <begin position="127"/>
        <end position="149"/>
    </location>
</feature>